<dbReference type="SUPFAM" id="SSF55729">
    <property type="entry name" value="Acyl-CoA N-acyltransferases (Nat)"/>
    <property type="match status" value="1"/>
</dbReference>
<dbReference type="EMBL" id="CP036318">
    <property type="protein sequence ID" value="QDV58399.1"/>
    <property type="molecule type" value="Genomic_DNA"/>
</dbReference>
<dbReference type="InterPro" id="IPR000182">
    <property type="entry name" value="GNAT_dom"/>
</dbReference>
<dbReference type="Proteomes" id="UP000316770">
    <property type="component" value="Chromosome"/>
</dbReference>
<sequence length="307" mass="32717">MNDLKIRPPRPEESPQIVNLLTAGESEMRRHLITSSVAGALKNPDATTIGLVAARGENLVGAAIASALPGGTAVLVGLRIAAEELDTDESNAAAIAEPLFKATLGYLHTLGANFIQSTCATESAPKELSAVGFQHLADLQYLSAEAATMPDTASPDLELIAAADLPEGELVELVAQTYIDTRDCPSMSQYRSAAETLASYQAMPQYDPAAWRVAKQDGKPIGCVLTMPFADSNALELTYMGIVPDARGNRWGEALVAEAARIARERSLQTINLGVDRDNAPAQTVYERFGFTPFYGEAVWGLRIDPA</sequence>
<accession>A0A518IZ89</accession>
<evidence type="ECO:0000256" key="2">
    <source>
        <dbReference type="ARBA" id="ARBA00023315"/>
    </source>
</evidence>
<evidence type="ECO:0000313" key="5">
    <source>
        <dbReference type="Proteomes" id="UP000316770"/>
    </source>
</evidence>
<dbReference type="Pfam" id="PF00583">
    <property type="entry name" value="Acetyltransf_1"/>
    <property type="match status" value="1"/>
</dbReference>
<reference evidence="4 5" key="1">
    <citation type="submission" date="2019-02" db="EMBL/GenBank/DDBJ databases">
        <title>Deep-cultivation of Planctomycetes and their phenomic and genomic characterization uncovers novel biology.</title>
        <authorList>
            <person name="Wiegand S."/>
            <person name="Jogler M."/>
            <person name="Boedeker C."/>
            <person name="Pinto D."/>
            <person name="Vollmers J."/>
            <person name="Rivas-Marin E."/>
            <person name="Kohn T."/>
            <person name="Peeters S.H."/>
            <person name="Heuer A."/>
            <person name="Rast P."/>
            <person name="Oberbeckmann S."/>
            <person name="Bunk B."/>
            <person name="Jeske O."/>
            <person name="Meyerdierks A."/>
            <person name="Storesund J.E."/>
            <person name="Kallscheuer N."/>
            <person name="Luecker S."/>
            <person name="Lage O.M."/>
            <person name="Pohl T."/>
            <person name="Merkel B.J."/>
            <person name="Hornburger P."/>
            <person name="Mueller R.-W."/>
            <person name="Bruemmer F."/>
            <person name="Labrenz M."/>
            <person name="Spormann A.M."/>
            <person name="Op den Camp H."/>
            <person name="Overmann J."/>
            <person name="Amann R."/>
            <person name="Jetten M.S.M."/>
            <person name="Mascher T."/>
            <person name="Medema M.H."/>
            <person name="Devos D.P."/>
            <person name="Kaster A.-K."/>
            <person name="Ovreas L."/>
            <person name="Rohde M."/>
            <person name="Galperin M.Y."/>
            <person name="Jogler C."/>
        </authorList>
    </citation>
    <scope>NUCLEOTIDE SEQUENCE [LARGE SCALE GENOMIC DNA]</scope>
    <source>
        <strain evidence="4 5">Mal33</strain>
    </source>
</reference>
<dbReference type="Gene3D" id="3.40.630.30">
    <property type="match status" value="1"/>
</dbReference>
<protein>
    <submittedName>
        <fullName evidence="4">Mycothiol acetyltransferase</fullName>
        <ecNumber evidence="4">2.3.1.189</ecNumber>
    </submittedName>
</protein>
<dbReference type="PANTHER" id="PTHR43877">
    <property type="entry name" value="AMINOALKYLPHOSPHONATE N-ACETYLTRANSFERASE-RELATED-RELATED"/>
    <property type="match status" value="1"/>
</dbReference>
<dbReference type="EC" id="2.3.1.189" evidence="4"/>
<feature type="domain" description="N-acetyltransferase" evidence="3">
    <location>
        <begin position="160"/>
        <end position="305"/>
    </location>
</feature>
<evidence type="ECO:0000256" key="1">
    <source>
        <dbReference type="ARBA" id="ARBA00022679"/>
    </source>
</evidence>
<keyword evidence="1 4" id="KW-0808">Transferase</keyword>
<dbReference type="InterPro" id="IPR016181">
    <property type="entry name" value="Acyl_CoA_acyltransferase"/>
</dbReference>
<dbReference type="InterPro" id="IPR050832">
    <property type="entry name" value="Bact_Acetyltransf"/>
</dbReference>
<gene>
    <name evidence="4" type="primary">mshD</name>
    <name evidence="4" type="ORF">Mal33_44170</name>
</gene>
<evidence type="ECO:0000259" key="3">
    <source>
        <dbReference type="PROSITE" id="PS51186"/>
    </source>
</evidence>
<evidence type="ECO:0000313" key="4">
    <source>
        <dbReference type="EMBL" id="QDV58399.1"/>
    </source>
</evidence>
<proteinExistence type="predicted"/>
<dbReference type="GO" id="GO:0035447">
    <property type="term" value="F:mycothiol synthase activity"/>
    <property type="evidence" value="ECO:0007669"/>
    <property type="project" value="UniProtKB-EC"/>
</dbReference>
<keyword evidence="5" id="KW-1185">Reference proteome</keyword>
<name>A0A518IZ89_9BACT</name>
<keyword evidence="2 4" id="KW-0012">Acyltransferase</keyword>
<dbReference type="PROSITE" id="PS51186">
    <property type="entry name" value="GNAT"/>
    <property type="match status" value="1"/>
</dbReference>
<organism evidence="4 5">
    <name type="scientific">Rosistilla oblonga</name>
    <dbReference type="NCBI Taxonomy" id="2527990"/>
    <lineage>
        <taxon>Bacteria</taxon>
        <taxon>Pseudomonadati</taxon>
        <taxon>Planctomycetota</taxon>
        <taxon>Planctomycetia</taxon>
        <taxon>Pirellulales</taxon>
        <taxon>Pirellulaceae</taxon>
        <taxon>Rosistilla</taxon>
    </lineage>
</organism>
<dbReference type="RefSeq" id="WP_145288719.1">
    <property type="nucleotide sequence ID" value="NZ_CP036318.1"/>
</dbReference>
<dbReference type="CDD" id="cd04301">
    <property type="entry name" value="NAT_SF"/>
    <property type="match status" value="1"/>
</dbReference>
<dbReference type="AlphaFoldDB" id="A0A518IZ89"/>